<evidence type="ECO:0000256" key="9">
    <source>
        <dbReference type="PIRSR" id="PIRSR038994-2"/>
    </source>
</evidence>
<evidence type="ECO:0000256" key="6">
    <source>
        <dbReference type="ARBA" id="ARBA00023277"/>
    </source>
</evidence>
<keyword evidence="5" id="KW-0378">Hydrolase</keyword>
<sequence>MPSAVPTARETITKFTNCRILKGDELVEQDLWVSSGTGKIVRNQEAFYSSHAVPDHTINLDGRIISPGLIDVQLNGAFGFNFSTVPEDPSTYGKVLRQVNKSLVQTGVTSYLPTLTSSNKEAYHQALPFLGPSGQRRLASDGAESLGAHCEGPFLNPTKNGIHPREVLVAAENGFSDLEDMYGSENINPTLDPISNAILPPRIRKITAAPEIAGITSAISDITSRGIVYAIGHTEATYEEASAAIAAGGTMITHLFNAMAPLHHRNPGVFGVLGLAKSLPRPYFGIIADGIHLHPTSIKIAFNAHPDGFILVTDAMHLVGLPDGVYSWNENSGERLVKTGPSLTLEGTDKIAGSSITLIECVNNFLNFSGCTISQALKAVTSTPSAMLHLQGVKGSLESDADADLVIIDEEVHENGARSLTIDQVWKFGSKVFDRDE</sequence>
<evidence type="ECO:0000256" key="5">
    <source>
        <dbReference type="ARBA" id="ARBA00022801"/>
    </source>
</evidence>
<dbReference type="AlphaFoldDB" id="A0A9P7YFR9"/>
<evidence type="ECO:0000313" key="13">
    <source>
        <dbReference type="Proteomes" id="UP000824998"/>
    </source>
</evidence>
<dbReference type="InterPro" id="IPR032466">
    <property type="entry name" value="Metal_Hydrolase"/>
</dbReference>
<dbReference type="GO" id="GO:0008448">
    <property type="term" value="F:N-acetylglucosamine-6-phosphate deacetylase activity"/>
    <property type="evidence" value="ECO:0007669"/>
    <property type="project" value="UniProtKB-EC"/>
</dbReference>
<feature type="binding site" evidence="9">
    <location>
        <position position="292"/>
    </location>
    <ligand>
        <name>substrate</name>
    </ligand>
</feature>
<dbReference type="Proteomes" id="UP000824998">
    <property type="component" value="Unassembled WGS sequence"/>
</dbReference>
<evidence type="ECO:0000256" key="10">
    <source>
        <dbReference type="PIRSR" id="PIRSR038994-3"/>
    </source>
</evidence>
<keyword evidence="4 10" id="KW-0479">Metal-binding</keyword>
<comment type="catalytic activity">
    <reaction evidence="7">
        <text>N-acetyl-D-glucosamine 6-phosphate + H2O = D-glucosamine 6-phosphate + acetate</text>
        <dbReference type="Rhea" id="RHEA:22936"/>
        <dbReference type="ChEBI" id="CHEBI:15377"/>
        <dbReference type="ChEBI" id="CHEBI:30089"/>
        <dbReference type="ChEBI" id="CHEBI:57513"/>
        <dbReference type="ChEBI" id="CHEBI:58725"/>
        <dbReference type="EC" id="3.5.1.25"/>
    </reaction>
</comment>
<feature type="binding site" evidence="9">
    <location>
        <position position="265"/>
    </location>
    <ligand>
        <name>substrate</name>
    </ligand>
</feature>
<keyword evidence="6" id="KW-0119">Carbohydrate metabolism</keyword>
<evidence type="ECO:0000313" key="12">
    <source>
        <dbReference type="EMBL" id="KAG9232795.1"/>
    </source>
</evidence>
<evidence type="ECO:0000256" key="3">
    <source>
        <dbReference type="ARBA" id="ARBA00018029"/>
    </source>
</evidence>
<dbReference type="GO" id="GO:0046872">
    <property type="term" value="F:metal ion binding"/>
    <property type="evidence" value="ECO:0007669"/>
    <property type="project" value="UniProtKB-KW"/>
</dbReference>
<comment type="cofactor">
    <cofactor evidence="10">
        <name>a divalent metal cation</name>
        <dbReference type="ChEBI" id="CHEBI:60240"/>
    </cofactor>
    <text evidence="10">Binds 1 divalent metal cation per subunit.</text>
</comment>
<dbReference type="InterPro" id="IPR003764">
    <property type="entry name" value="GlcNAc_6-P_deAcase"/>
</dbReference>
<dbReference type="Pfam" id="PF01979">
    <property type="entry name" value="Amidohydro_1"/>
    <property type="match status" value="1"/>
</dbReference>
<dbReference type="SUPFAM" id="SSF51556">
    <property type="entry name" value="Metallo-dependent hydrolases"/>
    <property type="match status" value="1"/>
</dbReference>
<comment type="similarity">
    <text evidence="1">Belongs to the metallo-dependent hydrolases superfamily. NagA family.</text>
</comment>
<dbReference type="EMBL" id="MU251530">
    <property type="protein sequence ID" value="KAG9232795.1"/>
    <property type="molecule type" value="Genomic_DNA"/>
</dbReference>
<dbReference type="PANTHER" id="PTHR11113">
    <property type="entry name" value="N-ACETYLGLUCOSAMINE-6-PHOSPHATE DEACETYLASE"/>
    <property type="match status" value="1"/>
</dbReference>
<dbReference type="InterPro" id="IPR006680">
    <property type="entry name" value="Amidohydro-rel"/>
</dbReference>
<feature type="active site" description="Proton donor/acceptor" evidence="8">
    <location>
        <position position="314"/>
    </location>
</feature>
<protein>
    <recommendedName>
        <fullName evidence="3">N-acetylglucosamine-6-phosphate deacetylase</fullName>
        <ecNumber evidence="2">3.5.1.25</ecNumber>
    </recommendedName>
</protein>
<evidence type="ECO:0000256" key="1">
    <source>
        <dbReference type="ARBA" id="ARBA00010716"/>
    </source>
</evidence>
<feature type="binding site" evidence="9">
    <location>
        <begin position="257"/>
        <end position="258"/>
    </location>
    <ligand>
        <name>substrate</name>
    </ligand>
</feature>
<gene>
    <name evidence="12" type="ORF">BJ875DRAFT_485748</name>
</gene>
<organism evidence="12 13">
    <name type="scientific">Amylocarpus encephaloides</name>
    <dbReference type="NCBI Taxonomy" id="45428"/>
    <lineage>
        <taxon>Eukaryota</taxon>
        <taxon>Fungi</taxon>
        <taxon>Dikarya</taxon>
        <taxon>Ascomycota</taxon>
        <taxon>Pezizomycotina</taxon>
        <taxon>Leotiomycetes</taxon>
        <taxon>Helotiales</taxon>
        <taxon>Helotiales incertae sedis</taxon>
        <taxon>Amylocarpus</taxon>
    </lineage>
</organism>
<feature type="binding site" evidence="10">
    <location>
        <position position="254"/>
    </location>
    <ligand>
        <name>Zn(2+)</name>
        <dbReference type="ChEBI" id="CHEBI:29105"/>
    </ligand>
</feature>
<comment type="caution">
    <text evidence="12">The sequence shown here is derived from an EMBL/GenBank/DDBJ whole genome shotgun (WGS) entry which is preliminary data.</text>
</comment>
<accession>A0A9P7YFR9</accession>
<dbReference type="FunFam" id="3.20.20.140:FF:000065">
    <property type="entry name" value="N-acetylglucosamine-6-phosphate deacetylase"/>
    <property type="match status" value="1"/>
</dbReference>
<dbReference type="CDD" id="cd00854">
    <property type="entry name" value="NagA"/>
    <property type="match status" value="1"/>
</dbReference>
<evidence type="ECO:0000256" key="7">
    <source>
        <dbReference type="ARBA" id="ARBA00047647"/>
    </source>
</evidence>
<evidence type="ECO:0000256" key="4">
    <source>
        <dbReference type="ARBA" id="ARBA00022723"/>
    </source>
</evidence>
<keyword evidence="13" id="KW-1185">Reference proteome</keyword>
<dbReference type="PIRSF" id="PIRSF038994">
    <property type="entry name" value="NagA"/>
    <property type="match status" value="1"/>
</dbReference>
<feature type="binding site" evidence="10">
    <location>
        <position position="233"/>
    </location>
    <ligand>
        <name>Zn(2+)</name>
        <dbReference type="ChEBI" id="CHEBI:29105"/>
    </ligand>
</feature>
<feature type="binding site" evidence="9">
    <location>
        <begin position="351"/>
        <end position="353"/>
    </location>
    <ligand>
        <name>substrate</name>
    </ligand>
</feature>
<evidence type="ECO:0000256" key="2">
    <source>
        <dbReference type="ARBA" id="ARBA00011899"/>
    </source>
</evidence>
<dbReference type="GO" id="GO:0006046">
    <property type="term" value="P:N-acetylglucosamine catabolic process"/>
    <property type="evidence" value="ECO:0007669"/>
    <property type="project" value="TreeGrafter"/>
</dbReference>
<evidence type="ECO:0000256" key="8">
    <source>
        <dbReference type="PIRSR" id="PIRSR038994-1"/>
    </source>
</evidence>
<evidence type="ECO:0000259" key="11">
    <source>
        <dbReference type="Pfam" id="PF01979"/>
    </source>
</evidence>
<dbReference type="Gene3D" id="3.20.20.140">
    <property type="entry name" value="Metal-dependent hydrolases"/>
    <property type="match status" value="1"/>
</dbReference>
<name>A0A9P7YFR9_9HELO</name>
<dbReference type="EC" id="3.5.1.25" evidence="2"/>
<dbReference type="InterPro" id="IPR011059">
    <property type="entry name" value="Metal-dep_hydrolase_composite"/>
</dbReference>
<feature type="binding site" evidence="9">
    <location>
        <position position="162"/>
    </location>
    <ligand>
        <name>substrate</name>
    </ligand>
</feature>
<dbReference type="SUPFAM" id="SSF51338">
    <property type="entry name" value="Composite domain of metallo-dependent hydrolases"/>
    <property type="match status" value="1"/>
</dbReference>
<dbReference type="NCBIfam" id="TIGR00221">
    <property type="entry name" value="nagA"/>
    <property type="match status" value="1"/>
</dbReference>
<dbReference type="OrthoDB" id="10264777at2759"/>
<dbReference type="PANTHER" id="PTHR11113:SF14">
    <property type="entry name" value="N-ACETYLGLUCOSAMINE-6-PHOSPHATE DEACETYLASE"/>
    <property type="match status" value="1"/>
</dbReference>
<feature type="binding site" evidence="10">
    <location>
        <position position="151"/>
    </location>
    <ligand>
        <name>Zn(2+)</name>
        <dbReference type="ChEBI" id="CHEBI:29105"/>
    </ligand>
</feature>
<reference evidence="12" key="1">
    <citation type="journal article" date="2021" name="IMA Fungus">
        <title>Genomic characterization of three marine fungi, including Emericellopsis atlantica sp. nov. with signatures of a generalist lifestyle and marine biomass degradation.</title>
        <authorList>
            <person name="Hagestad O.C."/>
            <person name="Hou L."/>
            <person name="Andersen J.H."/>
            <person name="Hansen E.H."/>
            <person name="Altermark B."/>
            <person name="Li C."/>
            <person name="Kuhnert E."/>
            <person name="Cox R.J."/>
            <person name="Crous P.W."/>
            <person name="Spatafora J.W."/>
            <person name="Lail K."/>
            <person name="Amirebrahimi M."/>
            <person name="Lipzen A."/>
            <person name="Pangilinan J."/>
            <person name="Andreopoulos W."/>
            <person name="Hayes R.D."/>
            <person name="Ng V."/>
            <person name="Grigoriev I.V."/>
            <person name="Jackson S.A."/>
            <person name="Sutton T.D.S."/>
            <person name="Dobson A.D.W."/>
            <person name="Rama T."/>
        </authorList>
    </citation>
    <scope>NUCLEOTIDE SEQUENCE</scope>
    <source>
        <strain evidence="12">TRa018bII</strain>
    </source>
</reference>
<feature type="domain" description="Amidohydrolase-related" evidence="11">
    <location>
        <begin position="64"/>
        <end position="427"/>
    </location>
</feature>
<proteinExistence type="inferred from homology"/>